<dbReference type="Gene3D" id="3.40.50.11200">
    <property type="match status" value="1"/>
</dbReference>
<dbReference type="Pfam" id="PF08937">
    <property type="entry name" value="ThsB_TIR"/>
    <property type="match status" value="1"/>
</dbReference>
<dbReference type="InterPro" id="IPR015032">
    <property type="entry name" value="ThsB__TIR-like_domain"/>
</dbReference>
<dbReference type="EMBL" id="BGZO01000010">
    <property type="protein sequence ID" value="GBR75910.1"/>
    <property type="molecule type" value="Genomic_DNA"/>
</dbReference>
<keyword evidence="3" id="KW-1185">Reference proteome</keyword>
<dbReference type="InterPro" id="IPR036490">
    <property type="entry name" value="ThsB_TIR-like_sf"/>
</dbReference>
<gene>
    <name evidence="2" type="ORF">NO2_0538</name>
</gene>
<organism evidence="2 3">
    <name type="scientific">Candidatus Termititenax persephonae</name>
    <dbReference type="NCBI Taxonomy" id="2218525"/>
    <lineage>
        <taxon>Bacteria</taxon>
        <taxon>Bacillati</taxon>
        <taxon>Candidatus Margulisiibacteriota</taxon>
        <taxon>Candidatus Termititenacia</taxon>
        <taxon>Candidatus Termititenacales</taxon>
        <taxon>Candidatus Termititenacaceae</taxon>
        <taxon>Candidatus Termititenax</taxon>
    </lineage>
</organism>
<name>A0A388TFQ9_9BACT</name>
<evidence type="ECO:0000259" key="1">
    <source>
        <dbReference type="Pfam" id="PF08937"/>
    </source>
</evidence>
<dbReference type="Proteomes" id="UP000275925">
    <property type="component" value="Unassembled WGS sequence"/>
</dbReference>
<protein>
    <submittedName>
        <fullName evidence="2">TIR-like domain-containing protein</fullName>
    </submittedName>
</protein>
<dbReference type="SUPFAM" id="SSF52206">
    <property type="entry name" value="Hypothetical protein MTH538"/>
    <property type="match status" value="1"/>
</dbReference>
<reference evidence="2 3" key="1">
    <citation type="journal article" date="2019" name="ISME J.">
        <title>Genome analyses of uncultured TG2/ZB3 bacteria in 'Margulisbacteria' specifically attached to ectosymbiotic spirochetes of protists in the termite gut.</title>
        <authorList>
            <person name="Utami Y.D."/>
            <person name="Kuwahara H."/>
            <person name="Igai K."/>
            <person name="Murakami T."/>
            <person name="Sugaya K."/>
            <person name="Morikawa T."/>
            <person name="Nagura Y."/>
            <person name="Yuki M."/>
            <person name="Deevong P."/>
            <person name="Inoue T."/>
            <person name="Kihara K."/>
            <person name="Lo N."/>
            <person name="Yamada A."/>
            <person name="Ohkuma M."/>
            <person name="Hongoh Y."/>
        </authorList>
    </citation>
    <scope>NUCLEOTIDE SEQUENCE [LARGE SCALE GENOMIC DNA]</scope>
    <source>
        <strain evidence="2">NkOx7-02</strain>
    </source>
</reference>
<proteinExistence type="predicted"/>
<evidence type="ECO:0000313" key="2">
    <source>
        <dbReference type="EMBL" id="GBR75910.1"/>
    </source>
</evidence>
<feature type="domain" description="Thoeris protein ThsB TIR-like" evidence="1">
    <location>
        <begin position="6"/>
        <end position="104"/>
    </location>
</feature>
<sequence length="170" mass="20059">MVRKVFFSFHYENDIWRVNQVRNHWVTKSAIEESGYIDAVDFEKIKKQGQASIERWIDNQLNGTSVTVVLIGTETASRPYVQYEIKRSLERGNGLLGVYIHGLKDRNGYYALKGQNPFSMNASSIKTYDWVQDNGYDYFSDWVEQAYQDAQTRNYNNKIFESGRQYYFNR</sequence>
<accession>A0A388TFQ9</accession>
<comment type="caution">
    <text evidence="2">The sequence shown here is derived from an EMBL/GenBank/DDBJ whole genome shotgun (WGS) entry which is preliminary data.</text>
</comment>
<dbReference type="AlphaFoldDB" id="A0A388TFQ9"/>
<evidence type="ECO:0000313" key="3">
    <source>
        <dbReference type="Proteomes" id="UP000275925"/>
    </source>
</evidence>